<gene>
    <name evidence="2" type="ORF">HaLaN_03446</name>
</gene>
<dbReference type="AlphaFoldDB" id="A0A699YNV6"/>
<proteinExistence type="predicted"/>
<evidence type="ECO:0000256" key="1">
    <source>
        <dbReference type="SAM" id="MobiDB-lite"/>
    </source>
</evidence>
<feature type="region of interest" description="Disordered" evidence="1">
    <location>
        <begin position="86"/>
        <end position="121"/>
    </location>
</feature>
<dbReference type="EMBL" id="BLLF01000163">
    <property type="protein sequence ID" value="GFH08474.1"/>
    <property type="molecule type" value="Genomic_DNA"/>
</dbReference>
<evidence type="ECO:0000313" key="3">
    <source>
        <dbReference type="Proteomes" id="UP000485058"/>
    </source>
</evidence>
<name>A0A699YNV6_HAELA</name>
<evidence type="ECO:0000313" key="2">
    <source>
        <dbReference type="EMBL" id="GFH08474.1"/>
    </source>
</evidence>
<sequence length="121" mass="12539">MPTSAQPSGVCACASACAYATHIPFVRGVRPAVRCETNRTSGDSEAGDTTHYLLDQWNQLLLIPPVAGLPRQSQVACRRTLCRPAPPPGGRRLLAPVAPSATPDPVSSPVTTTAPSPALLG</sequence>
<feature type="compositionally biased region" description="Low complexity" evidence="1">
    <location>
        <begin position="90"/>
        <end position="121"/>
    </location>
</feature>
<comment type="caution">
    <text evidence="2">The sequence shown here is derived from an EMBL/GenBank/DDBJ whole genome shotgun (WGS) entry which is preliminary data.</text>
</comment>
<accession>A0A699YNV6</accession>
<reference evidence="2 3" key="1">
    <citation type="submission" date="2020-02" db="EMBL/GenBank/DDBJ databases">
        <title>Draft genome sequence of Haematococcus lacustris strain NIES-144.</title>
        <authorList>
            <person name="Morimoto D."/>
            <person name="Nakagawa S."/>
            <person name="Yoshida T."/>
            <person name="Sawayama S."/>
        </authorList>
    </citation>
    <scope>NUCLEOTIDE SEQUENCE [LARGE SCALE GENOMIC DNA]</scope>
    <source>
        <strain evidence="2 3">NIES-144</strain>
    </source>
</reference>
<protein>
    <submittedName>
        <fullName evidence="2">Uncharacterized protein</fullName>
    </submittedName>
</protein>
<dbReference type="Proteomes" id="UP000485058">
    <property type="component" value="Unassembled WGS sequence"/>
</dbReference>
<keyword evidence="3" id="KW-1185">Reference proteome</keyword>
<organism evidence="2 3">
    <name type="scientific">Haematococcus lacustris</name>
    <name type="common">Green alga</name>
    <name type="synonym">Haematococcus pluvialis</name>
    <dbReference type="NCBI Taxonomy" id="44745"/>
    <lineage>
        <taxon>Eukaryota</taxon>
        <taxon>Viridiplantae</taxon>
        <taxon>Chlorophyta</taxon>
        <taxon>core chlorophytes</taxon>
        <taxon>Chlorophyceae</taxon>
        <taxon>CS clade</taxon>
        <taxon>Chlamydomonadales</taxon>
        <taxon>Haematococcaceae</taxon>
        <taxon>Haematococcus</taxon>
    </lineage>
</organism>